<dbReference type="PANTHER" id="PTHR38781:SF1">
    <property type="entry name" value="ANTITOXIN DINJ-RELATED"/>
    <property type="match status" value="1"/>
</dbReference>
<gene>
    <name evidence="3" type="ORF">ADH67_06195</name>
</gene>
<organism evidence="3 4">
    <name type="scientific">Turicimonas muris</name>
    <dbReference type="NCBI Taxonomy" id="1796652"/>
    <lineage>
        <taxon>Bacteria</taxon>
        <taxon>Pseudomonadati</taxon>
        <taxon>Pseudomonadota</taxon>
        <taxon>Betaproteobacteria</taxon>
        <taxon>Burkholderiales</taxon>
        <taxon>Sutterellaceae</taxon>
        <taxon>Turicimonas</taxon>
    </lineage>
</organism>
<dbReference type="Gene3D" id="1.10.1220.10">
    <property type="entry name" value="Met repressor-like"/>
    <property type="match status" value="1"/>
</dbReference>
<evidence type="ECO:0000313" key="3">
    <source>
        <dbReference type="EMBL" id="OXE49713.1"/>
    </source>
</evidence>
<keyword evidence="2" id="KW-1277">Toxin-antitoxin system</keyword>
<sequence>MWTQIGGIQLLAVNSNTFLKVRVSEDIKQNAAALFEELGMSLSEAVRLFLIRSIAEQRLPFDLKSKNEPLIPALMTEEQLVSEVLEGYNSLKTEETFSLEDVRKDTDRILRKCATK</sequence>
<dbReference type="Proteomes" id="UP000214610">
    <property type="component" value="Unassembled WGS sequence"/>
</dbReference>
<dbReference type="AlphaFoldDB" id="A0A227KQT6"/>
<evidence type="ECO:0008006" key="5">
    <source>
        <dbReference type="Google" id="ProtNLM"/>
    </source>
</evidence>
<protein>
    <recommendedName>
        <fullName evidence="5">Type II toxin-antitoxin system antitoxin, RelB/DinJ family</fullName>
    </recommendedName>
</protein>
<dbReference type="NCBIfam" id="TIGR02384">
    <property type="entry name" value="RelB_DinJ"/>
    <property type="match status" value="1"/>
</dbReference>
<evidence type="ECO:0000313" key="4">
    <source>
        <dbReference type="Proteomes" id="UP000214610"/>
    </source>
</evidence>
<dbReference type="GO" id="GO:0006355">
    <property type="term" value="P:regulation of DNA-templated transcription"/>
    <property type="evidence" value="ECO:0007669"/>
    <property type="project" value="InterPro"/>
</dbReference>
<proteinExistence type="inferred from homology"/>
<name>A0A227KQT6_9BURK</name>
<reference evidence="4" key="1">
    <citation type="submission" date="2017-05" db="EMBL/GenBank/DDBJ databases">
        <title>Improved OligoMM genomes.</title>
        <authorList>
            <person name="Garzetti D."/>
        </authorList>
    </citation>
    <scope>NUCLEOTIDE SEQUENCE [LARGE SCALE GENOMIC DNA]</scope>
    <source>
        <strain evidence="4">YL45</strain>
    </source>
</reference>
<evidence type="ECO:0000256" key="1">
    <source>
        <dbReference type="ARBA" id="ARBA00010562"/>
    </source>
</evidence>
<comment type="caution">
    <text evidence="3">The sequence shown here is derived from an EMBL/GenBank/DDBJ whole genome shotgun (WGS) entry which is preliminary data.</text>
</comment>
<dbReference type="PANTHER" id="PTHR38781">
    <property type="entry name" value="ANTITOXIN DINJ-RELATED"/>
    <property type="match status" value="1"/>
</dbReference>
<keyword evidence="4" id="KW-1185">Reference proteome</keyword>
<dbReference type="Pfam" id="PF04221">
    <property type="entry name" value="RelB"/>
    <property type="match status" value="1"/>
</dbReference>
<evidence type="ECO:0000256" key="2">
    <source>
        <dbReference type="ARBA" id="ARBA00022649"/>
    </source>
</evidence>
<dbReference type="InterPro" id="IPR007337">
    <property type="entry name" value="RelB/DinJ"/>
</dbReference>
<comment type="similarity">
    <text evidence="1">Belongs to the RelB/DinJ antitoxin family.</text>
</comment>
<accession>A0A227KQT6</accession>
<dbReference type="EMBL" id="NHMP01000003">
    <property type="protein sequence ID" value="OXE49713.1"/>
    <property type="molecule type" value="Genomic_DNA"/>
</dbReference>
<dbReference type="InterPro" id="IPR013321">
    <property type="entry name" value="Arc_rbn_hlx_hlx"/>
</dbReference>
<dbReference type="GO" id="GO:0006351">
    <property type="term" value="P:DNA-templated transcription"/>
    <property type="evidence" value="ECO:0007669"/>
    <property type="project" value="TreeGrafter"/>
</dbReference>